<evidence type="ECO:0000259" key="14">
    <source>
        <dbReference type="Pfam" id="PF07715"/>
    </source>
</evidence>
<sequence length="983" mass="108787">MMNVTRKLLLIILVAGLIPVAAKAQDGEISGTITDETTGEGLMGAEILVIEEGWGTTTNLDGEYVLDGIPEGTYTLEVNFLGYASETRVVELGPDETLTADFALAEEWLGMDEVVITGTAGETRRRSLGHTVSRVDAAGIAERTSSSTITELIQGQTPGLTMIPGSGTVGASANIRIRGASSLSANNQPVWYVDGVRFSSGGQGSFGVYGQNTSALDALNPDDIESIEVISGPSAATIYGADAASGVINVTTKQGSMGEPTFRWNASVERGALSWPTSWRPTNYMEVTQDRLDDPDTWPGLQGMQVGDFYESIPMDDDTDALRTGALQRYSLSVRGGGENYAFYVSGARDEEEGVFMGNFQNRTSLRGNFDFYPLDQLNFSVNAAYSNNEVGLVPNDDIFYGIIISSWLAEPGRDYDAPGDKGYFTIAPRYYNQYENVTEANRYVLGTTINYRPTDWFRNRLRIGIDSNVRTANEFYPPMDPEVAPFGGAVVEGFRAQARPQTTTYTFDYGGSMDHDLTDEITSQFSFGAQYDVTIYENISTTGENYGSEHITLVGSGAETSGSEGYSESRTLGLYLEEQIGYRDRIFLTGGLRMDNSSVFGDEIESVFYPKGSLSYVISEEDFFDVDQVDELRFRIAYGQAGNIPGPFDAMRTWTVTTTTQETGRSVPALQYSSFGNPDLEPERSTELETGFDLSMFRDRVNLEFTYYNINTRDALISTDVPGSSGWHGSRLVNIGEIENRGVELQLSLIPVQTPDFFWSNTFSFSTNSNELVTLAEDREREIFGIYAPVQRFEEGKPLGAFWGQPAEVDEDGVASLTGEDVYKGPSVPTRELRYAADVTLFGNITLYALLDYQGGHYQFNVKDWRRDRAGISWKVNDPEADPDEVAKRMLWNQTALHIEEADFIKLRQLSVGYTLPTQWIERFGVDNAQFRLTARNVATLWTRYRGPDPEVNFHGDADFSRVDSWTAPNFRRITGSLNVSF</sequence>
<dbReference type="SUPFAM" id="SSF56935">
    <property type="entry name" value="Porins"/>
    <property type="match status" value="1"/>
</dbReference>
<dbReference type="InterPro" id="IPR008969">
    <property type="entry name" value="CarboxyPept-like_regulatory"/>
</dbReference>
<evidence type="ECO:0000256" key="9">
    <source>
        <dbReference type="ARBA" id="ARBA00023237"/>
    </source>
</evidence>
<keyword evidence="5 12" id="KW-0732">Signal</keyword>
<dbReference type="Gene3D" id="2.170.130.10">
    <property type="entry name" value="TonB-dependent receptor, plug domain"/>
    <property type="match status" value="1"/>
</dbReference>
<dbReference type="RefSeq" id="WP_210510442.1">
    <property type="nucleotide sequence ID" value="NZ_JAFIDN010000002.1"/>
</dbReference>
<evidence type="ECO:0000256" key="3">
    <source>
        <dbReference type="ARBA" id="ARBA00022452"/>
    </source>
</evidence>
<dbReference type="GO" id="GO:0044718">
    <property type="term" value="P:siderophore transmembrane transport"/>
    <property type="evidence" value="ECO:0007669"/>
    <property type="project" value="TreeGrafter"/>
</dbReference>
<evidence type="ECO:0000256" key="10">
    <source>
        <dbReference type="PROSITE-ProRule" id="PRU01360"/>
    </source>
</evidence>
<comment type="similarity">
    <text evidence="10 11">Belongs to the TonB-dependent receptor family.</text>
</comment>
<proteinExistence type="inferred from homology"/>
<dbReference type="Pfam" id="PF00593">
    <property type="entry name" value="TonB_dep_Rec_b-barrel"/>
    <property type="match status" value="1"/>
</dbReference>
<evidence type="ECO:0000313" key="15">
    <source>
        <dbReference type="EMBL" id="MBP3191720.1"/>
    </source>
</evidence>
<dbReference type="Gene3D" id="2.40.170.20">
    <property type="entry name" value="TonB-dependent receptor, beta-barrel domain"/>
    <property type="match status" value="1"/>
</dbReference>
<name>A0A8J7UTU3_9BACT</name>
<feature type="signal peptide" evidence="12">
    <location>
        <begin position="1"/>
        <end position="24"/>
    </location>
</feature>
<evidence type="ECO:0000259" key="13">
    <source>
        <dbReference type="Pfam" id="PF00593"/>
    </source>
</evidence>
<dbReference type="GO" id="GO:0015344">
    <property type="term" value="F:siderophore uptake transmembrane transporter activity"/>
    <property type="evidence" value="ECO:0007669"/>
    <property type="project" value="TreeGrafter"/>
</dbReference>
<feature type="domain" description="TonB-dependent receptor plug" evidence="14">
    <location>
        <begin position="126"/>
        <end position="247"/>
    </location>
</feature>
<keyword evidence="2 10" id="KW-0813">Transport</keyword>
<keyword evidence="7 10" id="KW-0472">Membrane</keyword>
<evidence type="ECO:0000256" key="8">
    <source>
        <dbReference type="ARBA" id="ARBA00023170"/>
    </source>
</evidence>
<feature type="domain" description="TonB-dependent receptor-like beta-barrel" evidence="13">
    <location>
        <begin position="412"/>
        <end position="838"/>
    </location>
</feature>
<dbReference type="PANTHER" id="PTHR30069">
    <property type="entry name" value="TONB-DEPENDENT OUTER MEMBRANE RECEPTOR"/>
    <property type="match status" value="1"/>
</dbReference>
<comment type="caution">
    <text evidence="15">The sequence shown here is derived from an EMBL/GenBank/DDBJ whole genome shotgun (WGS) entry which is preliminary data.</text>
</comment>
<dbReference type="InterPro" id="IPR012910">
    <property type="entry name" value="Plug_dom"/>
</dbReference>
<keyword evidence="6 11" id="KW-0798">TonB box</keyword>
<organism evidence="15 16">
    <name type="scientific">Natronogracilivirga saccharolytica</name>
    <dbReference type="NCBI Taxonomy" id="2812953"/>
    <lineage>
        <taxon>Bacteria</taxon>
        <taxon>Pseudomonadati</taxon>
        <taxon>Balneolota</taxon>
        <taxon>Balneolia</taxon>
        <taxon>Balneolales</taxon>
        <taxon>Cyclonatronaceae</taxon>
        <taxon>Natronogracilivirga</taxon>
    </lineage>
</organism>
<dbReference type="PANTHER" id="PTHR30069:SF29">
    <property type="entry name" value="HEMOGLOBIN AND HEMOGLOBIN-HAPTOGLOBIN-BINDING PROTEIN 1-RELATED"/>
    <property type="match status" value="1"/>
</dbReference>
<feature type="chain" id="PRO_5035172068" evidence="12">
    <location>
        <begin position="25"/>
        <end position="983"/>
    </location>
</feature>
<evidence type="ECO:0000256" key="7">
    <source>
        <dbReference type="ARBA" id="ARBA00023136"/>
    </source>
</evidence>
<keyword evidence="9 10" id="KW-0998">Cell outer membrane</keyword>
<dbReference type="InterPro" id="IPR023996">
    <property type="entry name" value="TonB-dep_OMP_SusC/RagA"/>
</dbReference>
<keyword evidence="4 10" id="KW-0812">Transmembrane</keyword>
<dbReference type="PROSITE" id="PS52016">
    <property type="entry name" value="TONB_DEPENDENT_REC_3"/>
    <property type="match status" value="1"/>
</dbReference>
<dbReference type="SUPFAM" id="SSF49464">
    <property type="entry name" value="Carboxypeptidase regulatory domain-like"/>
    <property type="match status" value="1"/>
</dbReference>
<accession>A0A8J7UTU3</accession>
<protein>
    <submittedName>
        <fullName evidence="15">SusC/RagA family TonB-linked outer membrane protein</fullName>
    </submittedName>
</protein>
<dbReference type="Gene3D" id="2.60.40.1120">
    <property type="entry name" value="Carboxypeptidase-like, regulatory domain"/>
    <property type="match status" value="1"/>
</dbReference>
<evidence type="ECO:0000313" key="16">
    <source>
        <dbReference type="Proteomes" id="UP000673975"/>
    </source>
</evidence>
<reference evidence="15" key="1">
    <citation type="submission" date="2021-02" db="EMBL/GenBank/DDBJ databases">
        <title>Natronogracilivirga saccharolytica gen. nov. sp. nov. a new anaerobic, haloalkiliphilic carbohydrate-fermenting bacterium from soda lake and proposing of Cyclonatronumiaceae fam. nov. in the phylum Balneolaeota.</title>
        <authorList>
            <person name="Zhilina T.N."/>
            <person name="Sorokin D.Y."/>
            <person name="Zavarzina D.G."/>
            <person name="Toshchakov S.V."/>
            <person name="Kublanov I.V."/>
        </authorList>
    </citation>
    <scope>NUCLEOTIDE SEQUENCE</scope>
    <source>
        <strain evidence="15">Z-1702</strain>
    </source>
</reference>
<dbReference type="InterPro" id="IPR036942">
    <property type="entry name" value="Beta-barrel_TonB_sf"/>
</dbReference>
<dbReference type="EMBL" id="JAFIDN010000002">
    <property type="protein sequence ID" value="MBP3191720.1"/>
    <property type="molecule type" value="Genomic_DNA"/>
</dbReference>
<dbReference type="InterPro" id="IPR039426">
    <property type="entry name" value="TonB-dep_rcpt-like"/>
</dbReference>
<keyword evidence="8" id="KW-0675">Receptor</keyword>
<evidence type="ECO:0000256" key="11">
    <source>
        <dbReference type="RuleBase" id="RU003357"/>
    </source>
</evidence>
<dbReference type="Pfam" id="PF13715">
    <property type="entry name" value="CarbopepD_reg_2"/>
    <property type="match status" value="1"/>
</dbReference>
<evidence type="ECO:0000256" key="6">
    <source>
        <dbReference type="ARBA" id="ARBA00023077"/>
    </source>
</evidence>
<evidence type="ECO:0000256" key="12">
    <source>
        <dbReference type="SAM" id="SignalP"/>
    </source>
</evidence>
<dbReference type="InterPro" id="IPR037066">
    <property type="entry name" value="Plug_dom_sf"/>
</dbReference>
<evidence type="ECO:0000256" key="5">
    <source>
        <dbReference type="ARBA" id="ARBA00022729"/>
    </source>
</evidence>
<dbReference type="Proteomes" id="UP000673975">
    <property type="component" value="Unassembled WGS sequence"/>
</dbReference>
<keyword evidence="16" id="KW-1185">Reference proteome</keyword>
<evidence type="ECO:0000256" key="2">
    <source>
        <dbReference type="ARBA" id="ARBA00022448"/>
    </source>
</evidence>
<dbReference type="Pfam" id="PF07715">
    <property type="entry name" value="Plug"/>
    <property type="match status" value="1"/>
</dbReference>
<evidence type="ECO:0000256" key="4">
    <source>
        <dbReference type="ARBA" id="ARBA00022692"/>
    </source>
</evidence>
<dbReference type="InterPro" id="IPR000531">
    <property type="entry name" value="Beta-barrel_TonB"/>
</dbReference>
<dbReference type="AlphaFoldDB" id="A0A8J7UTU3"/>
<gene>
    <name evidence="15" type="ORF">NATSA_03495</name>
</gene>
<dbReference type="NCBIfam" id="TIGR04056">
    <property type="entry name" value="OMP_RagA_SusC"/>
    <property type="match status" value="1"/>
</dbReference>
<dbReference type="GO" id="GO:0009279">
    <property type="term" value="C:cell outer membrane"/>
    <property type="evidence" value="ECO:0007669"/>
    <property type="project" value="UniProtKB-SubCell"/>
</dbReference>
<evidence type="ECO:0000256" key="1">
    <source>
        <dbReference type="ARBA" id="ARBA00004571"/>
    </source>
</evidence>
<keyword evidence="3 10" id="KW-1134">Transmembrane beta strand</keyword>
<comment type="subcellular location">
    <subcellularLocation>
        <location evidence="1 10">Cell outer membrane</location>
        <topology evidence="1 10">Multi-pass membrane protein</topology>
    </subcellularLocation>
</comment>